<evidence type="ECO:0000256" key="1">
    <source>
        <dbReference type="SAM" id="MobiDB-lite"/>
    </source>
</evidence>
<keyword evidence="3" id="KW-1185">Reference proteome</keyword>
<dbReference type="KEGG" id="mgy:MGMSRv2__4073"/>
<evidence type="ECO:0000313" key="3">
    <source>
        <dbReference type="Proteomes" id="UP000018922"/>
    </source>
</evidence>
<proteinExistence type="predicted"/>
<dbReference type="Proteomes" id="UP000018922">
    <property type="component" value="Chromosome I"/>
</dbReference>
<reference evidence="2 3" key="1">
    <citation type="journal article" date="2014" name="Genome Announc.">
        <title>Complete genome sequence of Magnetospirillum gryphiswaldense MSR-1.</title>
        <authorList>
            <person name="Wang X."/>
            <person name="Wang Q."/>
            <person name="Zhang W."/>
            <person name="Wang Y."/>
            <person name="Li L."/>
            <person name="Wen T."/>
            <person name="Zhang T."/>
            <person name="Zhang Y."/>
            <person name="Xu J."/>
            <person name="Hu J."/>
            <person name="Li S."/>
            <person name="Liu L."/>
            <person name="Liu J."/>
            <person name="Jiang W."/>
            <person name="Tian J."/>
            <person name="Li Y."/>
            <person name="Schuler D."/>
            <person name="Wang L."/>
            <person name="Li J."/>
        </authorList>
    </citation>
    <scope>NUCLEOTIDE SEQUENCE [LARGE SCALE GENOMIC DNA]</scope>
    <source>
        <strain evidence="3">DSM 6361 / JCM 21280 / NBRC 15271 / MSR-1</strain>
    </source>
</reference>
<evidence type="ECO:0000313" key="2">
    <source>
        <dbReference type="EMBL" id="CDL01288.1"/>
    </source>
</evidence>
<organism evidence="2 3">
    <name type="scientific">Magnetospirillum gryphiswaldense (strain DSM 6361 / JCM 21280 / NBRC 15271 / MSR-1)</name>
    <dbReference type="NCBI Taxonomy" id="431944"/>
    <lineage>
        <taxon>Bacteria</taxon>
        <taxon>Pseudomonadati</taxon>
        <taxon>Pseudomonadota</taxon>
        <taxon>Alphaproteobacteria</taxon>
        <taxon>Rhodospirillales</taxon>
        <taxon>Rhodospirillaceae</taxon>
        <taxon>Magnetospirillum</taxon>
    </lineage>
</organism>
<dbReference type="EMBL" id="HG794546">
    <property type="protein sequence ID" value="CDL01288.1"/>
    <property type="molecule type" value="Genomic_DNA"/>
</dbReference>
<name>V6F8W3_MAGGM</name>
<feature type="region of interest" description="Disordered" evidence="1">
    <location>
        <begin position="36"/>
        <end position="56"/>
    </location>
</feature>
<accession>V6F8W3</accession>
<dbReference type="STRING" id="1430440.MGMSRv2__4073"/>
<dbReference type="HOGENOM" id="CLU_2316934_0_0_5"/>
<protein>
    <submittedName>
        <fullName evidence="2">Uncharacterized protein</fullName>
    </submittedName>
</protein>
<sequence>MPVSASASLTASSVTYPVMVNGYMCYSAAEVAAARRGQSPESVKPGAPNSQTDDTSAIQVQAKSLAEAQARIAQLAQSADALAQSLEKGGRGTIVDIYA</sequence>
<dbReference type="AlphaFoldDB" id="V6F8W3"/>
<gene>
    <name evidence="2" type="ordered locus">MGMSRv2__4073</name>
</gene>